<reference evidence="7 8" key="1">
    <citation type="submission" date="2020-12" db="EMBL/GenBank/DDBJ databases">
        <title>FDA dAtabase for Regulatory Grade micrObial Sequences (FDA-ARGOS): Supporting development and validation of Infectious Disease Dx tests.</title>
        <authorList>
            <person name="Sproer C."/>
            <person name="Gronow S."/>
            <person name="Severitt S."/>
            <person name="Schroder I."/>
            <person name="Tallon L."/>
            <person name="Sadzewicz L."/>
            <person name="Zhao X."/>
            <person name="Boylan J."/>
            <person name="Ott S."/>
            <person name="Bowen H."/>
            <person name="Vavikolanu K."/>
            <person name="Mehta A."/>
            <person name="Aluvathingal J."/>
            <person name="Nadendla S."/>
            <person name="Lowell S."/>
            <person name="Myers T."/>
            <person name="Yan Y."/>
            <person name="Sichtig H."/>
        </authorList>
    </citation>
    <scope>NUCLEOTIDE SEQUENCE [LARGE SCALE GENOMIC DNA]</scope>
    <source>
        <strain evidence="7 8">FDAARGOS_909</strain>
    </source>
</reference>
<dbReference type="InterPro" id="IPR036390">
    <property type="entry name" value="WH_DNA-bd_sf"/>
</dbReference>
<dbReference type="SMART" id="SM00345">
    <property type="entry name" value="HTH_GNTR"/>
    <property type="match status" value="1"/>
</dbReference>
<dbReference type="SUPFAM" id="SSF46785">
    <property type="entry name" value="Winged helix' DNA-binding domain"/>
    <property type="match status" value="1"/>
</dbReference>
<evidence type="ECO:0000259" key="6">
    <source>
        <dbReference type="PROSITE" id="PS50949"/>
    </source>
</evidence>
<organism evidence="7 8">
    <name type="scientific">Delftia acidovorans</name>
    <name type="common">Pseudomonas acidovorans</name>
    <name type="synonym">Comamonas acidovorans</name>
    <dbReference type="NCBI Taxonomy" id="80866"/>
    <lineage>
        <taxon>Bacteria</taxon>
        <taxon>Pseudomonadati</taxon>
        <taxon>Pseudomonadota</taxon>
        <taxon>Betaproteobacteria</taxon>
        <taxon>Burkholderiales</taxon>
        <taxon>Comamonadaceae</taxon>
        <taxon>Delftia</taxon>
    </lineage>
</organism>
<comment type="similarity">
    <text evidence="1">In the C-terminal section; belongs to the class-I pyridoxal-phosphate-dependent aminotransferase family.</text>
</comment>
<dbReference type="InterPro" id="IPR051446">
    <property type="entry name" value="HTH_trans_reg/aminotransferase"/>
</dbReference>
<dbReference type="InterPro" id="IPR015424">
    <property type="entry name" value="PyrdxlP-dep_Trfase"/>
</dbReference>
<dbReference type="InterPro" id="IPR004839">
    <property type="entry name" value="Aminotransferase_I/II_large"/>
</dbReference>
<dbReference type="GO" id="GO:0008483">
    <property type="term" value="F:transaminase activity"/>
    <property type="evidence" value="ECO:0007669"/>
    <property type="project" value="UniProtKB-KW"/>
</dbReference>
<feature type="domain" description="HTH gntR-type" evidence="6">
    <location>
        <begin position="24"/>
        <end position="92"/>
    </location>
</feature>
<dbReference type="Pfam" id="PF00392">
    <property type="entry name" value="GntR"/>
    <property type="match status" value="1"/>
</dbReference>
<dbReference type="CDD" id="cd00609">
    <property type="entry name" value="AAT_like"/>
    <property type="match status" value="1"/>
</dbReference>
<dbReference type="GO" id="GO:0003677">
    <property type="term" value="F:DNA binding"/>
    <property type="evidence" value="ECO:0007669"/>
    <property type="project" value="UniProtKB-KW"/>
</dbReference>
<evidence type="ECO:0000256" key="1">
    <source>
        <dbReference type="ARBA" id="ARBA00005384"/>
    </source>
</evidence>
<dbReference type="InterPro" id="IPR036388">
    <property type="entry name" value="WH-like_DNA-bd_sf"/>
</dbReference>
<evidence type="ECO:0000256" key="4">
    <source>
        <dbReference type="ARBA" id="ARBA00023125"/>
    </source>
</evidence>
<dbReference type="PANTHER" id="PTHR46577:SF1">
    <property type="entry name" value="HTH-TYPE TRANSCRIPTIONAL REGULATORY PROTEIN GABR"/>
    <property type="match status" value="1"/>
</dbReference>
<dbReference type="AlphaFoldDB" id="A0A7T2S3C8"/>
<dbReference type="PRINTS" id="PR00035">
    <property type="entry name" value="HTHGNTR"/>
</dbReference>
<dbReference type="Proteomes" id="UP000594778">
    <property type="component" value="Chromosome"/>
</dbReference>
<dbReference type="PANTHER" id="PTHR46577">
    <property type="entry name" value="HTH-TYPE TRANSCRIPTIONAL REGULATORY PROTEIN GABR"/>
    <property type="match status" value="1"/>
</dbReference>
<keyword evidence="3" id="KW-0805">Transcription regulation</keyword>
<dbReference type="Pfam" id="PF00155">
    <property type="entry name" value="Aminotran_1_2"/>
    <property type="match status" value="1"/>
</dbReference>
<dbReference type="PROSITE" id="PS50949">
    <property type="entry name" value="HTH_GNTR"/>
    <property type="match status" value="1"/>
</dbReference>
<evidence type="ECO:0000313" key="8">
    <source>
        <dbReference type="Proteomes" id="UP000594778"/>
    </source>
</evidence>
<evidence type="ECO:0000256" key="5">
    <source>
        <dbReference type="ARBA" id="ARBA00023163"/>
    </source>
</evidence>
<keyword evidence="4" id="KW-0238">DNA-binding</keyword>
<keyword evidence="7" id="KW-0032">Aminotransferase</keyword>
<dbReference type="EMBL" id="CP065668">
    <property type="protein sequence ID" value="QPS08181.1"/>
    <property type="molecule type" value="Genomic_DNA"/>
</dbReference>
<dbReference type="GO" id="GO:0030170">
    <property type="term" value="F:pyridoxal phosphate binding"/>
    <property type="evidence" value="ECO:0007669"/>
    <property type="project" value="InterPro"/>
</dbReference>
<keyword evidence="7" id="KW-0808">Transferase</keyword>
<dbReference type="GO" id="GO:0003700">
    <property type="term" value="F:DNA-binding transcription factor activity"/>
    <property type="evidence" value="ECO:0007669"/>
    <property type="project" value="InterPro"/>
</dbReference>
<proteinExistence type="inferred from homology"/>
<dbReference type="SUPFAM" id="SSF53383">
    <property type="entry name" value="PLP-dependent transferases"/>
    <property type="match status" value="1"/>
</dbReference>
<evidence type="ECO:0000256" key="3">
    <source>
        <dbReference type="ARBA" id="ARBA00023015"/>
    </source>
</evidence>
<dbReference type="CDD" id="cd07377">
    <property type="entry name" value="WHTH_GntR"/>
    <property type="match status" value="1"/>
</dbReference>
<dbReference type="RefSeq" id="WP_183020860.1">
    <property type="nucleotide sequence ID" value="NZ_CP065668.1"/>
</dbReference>
<dbReference type="InterPro" id="IPR000524">
    <property type="entry name" value="Tscrpt_reg_HTH_GntR"/>
</dbReference>
<accession>A0A7T2S3C8</accession>
<evidence type="ECO:0000256" key="2">
    <source>
        <dbReference type="ARBA" id="ARBA00022898"/>
    </source>
</evidence>
<gene>
    <name evidence="7" type="ORF">I6G66_28640</name>
</gene>
<dbReference type="Gene3D" id="3.40.640.10">
    <property type="entry name" value="Type I PLP-dependent aspartate aminotransferase-like (Major domain)"/>
    <property type="match status" value="1"/>
</dbReference>
<dbReference type="Gene3D" id="1.10.10.10">
    <property type="entry name" value="Winged helix-like DNA-binding domain superfamily/Winged helix DNA-binding domain"/>
    <property type="match status" value="1"/>
</dbReference>
<name>A0A7T2S3C8_DELAC</name>
<dbReference type="InterPro" id="IPR015421">
    <property type="entry name" value="PyrdxlP-dep_Trfase_major"/>
</dbReference>
<sequence>MAKPSVCADLILQMDWRALGGGRARLNRVLYLALRQAIDSGALLPRSRLPASRDLARELGVSRNTVNHAYEQLQVEGYVRSQVGRGTHVVDTLPAALLLSGGRAPARRATAAAPAPGGGLSAQAQALLKTAQASEQQWGAFMPGVPDVTEFPRATYARIHNRLLRHAGPQLLTYGTRGGMDALKQALAEHLRVARSVDCGPGQVLITEGVHQAIDLVVRSLADPGDCVWMEEPGYWGIANVLRMQHGLHLHSVPVDAEGMQLPEGLPAPRLIFVTPSHQYPLGAVMSMARRRALIAYARRVGAWIVEDDYDSEFRFSGSPVPSMQGMEEGAPVIYIGTFSKTLYPGLRMGYMVLPPALAEPLRRIHSELYREGHQLPQQVIAELITEGHYAAHIRKMRLLYGKRRRMLLALIERYLGTECLPRLESDAGLHFVMPLPDGDDDVALAEALGQAGIWVKPLSRYYAGQDRQRGLLLGYASVTEQEIGTAFFRMLEVLHSTRRRGHLPGTTQ</sequence>
<protein>
    <submittedName>
        <fullName evidence="7">PLP-dependent aminotransferase family protein</fullName>
    </submittedName>
</protein>
<keyword evidence="2" id="KW-0663">Pyridoxal phosphate</keyword>
<keyword evidence="5" id="KW-0804">Transcription</keyword>
<evidence type="ECO:0000313" key="7">
    <source>
        <dbReference type="EMBL" id="QPS08181.1"/>
    </source>
</evidence>